<evidence type="ECO:0000313" key="8">
    <source>
        <dbReference type="Proteomes" id="UP000192796"/>
    </source>
</evidence>
<dbReference type="Gene3D" id="1.10.1740.10">
    <property type="match status" value="1"/>
</dbReference>
<comment type="caution">
    <text evidence="7">The sequence shown here is derived from an EMBL/GenBank/DDBJ whole genome shotgun (WGS) entry which is preliminary data.</text>
</comment>
<evidence type="ECO:0000259" key="6">
    <source>
        <dbReference type="Pfam" id="PF08281"/>
    </source>
</evidence>
<comment type="similarity">
    <text evidence="1">Belongs to the sigma-70 factor family. ECF subfamily.</text>
</comment>
<accession>A0A1V9FPS5</accession>
<dbReference type="InterPro" id="IPR039425">
    <property type="entry name" value="RNA_pol_sigma-70-like"/>
</dbReference>
<dbReference type="SUPFAM" id="SSF88946">
    <property type="entry name" value="Sigma2 domain of RNA polymerase sigma factors"/>
    <property type="match status" value="1"/>
</dbReference>
<evidence type="ECO:0000256" key="3">
    <source>
        <dbReference type="ARBA" id="ARBA00023082"/>
    </source>
</evidence>
<dbReference type="SUPFAM" id="SSF88659">
    <property type="entry name" value="Sigma3 and sigma4 domains of RNA polymerase sigma factors"/>
    <property type="match status" value="1"/>
</dbReference>
<dbReference type="Gene3D" id="1.10.10.10">
    <property type="entry name" value="Winged helix-like DNA-binding domain superfamily/Winged helix DNA-binding domain"/>
    <property type="match status" value="1"/>
</dbReference>
<dbReference type="Pfam" id="PF08281">
    <property type="entry name" value="Sigma70_r4_2"/>
    <property type="match status" value="1"/>
</dbReference>
<keyword evidence="8" id="KW-1185">Reference proteome</keyword>
<organism evidence="7 8">
    <name type="scientific">Niastella vici</name>
    <dbReference type="NCBI Taxonomy" id="1703345"/>
    <lineage>
        <taxon>Bacteria</taxon>
        <taxon>Pseudomonadati</taxon>
        <taxon>Bacteroidota</taxon>
        <taxon>Chitinophagia</taxon>
        <taxon>Chitinophagales</taxon>
        <taxon>Chitinophagaceae</taxon>
        <taxon>Niastella</taxon>
    </lineage>
</organism>
<dbReference type="OrthoDB" id="677225at2"/>
<dbReference type="InterPro" id="IPR013324">
    <property type="entry name" value="RNA_pol_sigma_r3/r4-like"/>
</dbReference>
<dbReference type="InterPro" id="IPR013325">
    <property type="entry name" value="RNA_pol_sigma_r2"/>
</dbReference>
<reference evidence="7 8" key="1">
    <citation type="submission" date="2016-03" db="EMBL/GenBank/DDBJ databases">
        <title>Niastella vici sp. nov., isolated from farmland soil.</title>
        <authorList>
            <person name="Chen L."/>
            <person name="Wang D."/>
            <person name="Yang S."/>
            <person name="Wang G."/>
        </authorList>
    </citation>
    <scope>NUCLEOTIDE SEQUENCE [LARGE SCALE GENOMIC DNA]</scope>
    <source>
        <strain evidence="7 8">DJ57</strain>
    </source>
</reference>
<name>A0A1V9FPS5_9BACT</name>
<dbReference type="InterPro" id="IPR036388">
    <property type="entry name" value="WH-like_DNA-bd_sf"/>
</dbReference>
<evidence type="ECO:0000256" key="1">
    <source>
        <dbReference type="ARBA" id="ARBA00010641"/>
    </source>
</evidence>
<evidence type="ECO:0000313" key="7">
    <source>
        <dbReference type="EMBL" id="OQP60364.1"/>
    </source>
</evidence>
<dbReference type="GO" id="GO:0006352">
    <property type="term" value="P:DNA-templated transcription initiation"/>
    <property type="evidence" value="ECO:0007669"/>
    <property type="project" value="InterPro"/>
</dbReference>
<dbReference type="PANTHER" id="PTHR43133">
    <property type="entry name" value="RNA POLYMERASE ECF-TYPE SIGMA FACTO"/>
    <property type="match status" value="1"/>
</dbReference>
<dbReference type="Proteomes" id="UP000192796">
    <property type="component" value="Unassembled WGS sequence"/>
</dbReference>
<dbReference type="AlphaFoldDB" id="A0A1V9FPS5"/>
<gene>
    <name evidence="7" type="ORF">A3860_33840</name>
</gene>
<dbReference type="STRING" id="1703345.A3860_33840"/>
<keyword evidence="5" id="KW-0804">Transcription</keyword>
<dbReference type="InterPro" id="IPR013249">
    <property type="entry name" value="RNA_pol_sigma70_r4_t2"/>
</dbReference>
<keyword evidence="3" id="KW-0731">Sigma factor</keyword>
<keyword evidence="2" id="KW-0805">Transcription regulation</keyword>
<keyword evidence="4" id="KW-0238">DNA-binding</keyword>
<dbReference type="GO" id="GO:0016987">
    <property type="term" value="F:sigma factor activity"/>
    <property type="evidence" value="ECO:0007669"/>
    <property type="project" value="UniProtKB-KW"/>
</dbReference>
<dbReference type="GO" id="GO:0003677">
    <property type="term" value="F:DNA binding"/>
    <property type="evidence" value="ECO:0007669"/>
    <property type="project" value="UniProtKB-KW"/>
</dbReference>
<feature type="domain" description="RNA polymerase sigma factor 70 region 4 type 2" evidence="6">
    <location>
        <begin position="110"/>
        <end position="160"/>
    </location>
</feature>
<proteinExistence type="inferred from homology"/>
<protein>
    <recommendedName>
        <fullName evidence="6">RNA polymerase sigma factor 70 region 4 type 2 domain-containing protein</fullName>
    </recommendedName>
</protein>
<evidence type="ECO:0000256" key="4">
    <source>
        <dbReference type="ARBA" id="ARBA00023125"/>
    </source>
</evidence>
<sequence length="170" mass="19755">MDKKLHINEQLLVDLLYANNRQAFSFVYDTFSPALHGSLIDLIETDKERAVHVMEDAFTAVGQALQSYDEGQQKLFTWLLHMMHQLAIVALRQLNKCPQADELERLSIGLRQKLLTMNRGQRCVIELIYYKGYSKTRISQALHISVEKVDQLLQAGLQHLKQYINYCFQE</sequence>
<dbReference type="RefSeq" id="WP_081153319.1">
    <property type="nucleotide sequence ID" value="NZ_LVYD01000064.1"/>
</dbReference>
<dbReference type="PANTHER" id="PTHR43133:SF8">
    <property type="entry name" value="RNA POLYMERASE SIGMA FACTOR HI_1459-RELATED"/>
    <property type="match status" value="1"/>
</dbReference>
<evidence type="ECO:0000256" key="5">
    <source>
        <dbReference type="ARBA" id="ARBA00023163"/>
    </source>
</evidence>
<dbReference type="EMBL" id="LVYD01000064">
    <property type="protein sequence ID" value="OQP60364.1"/>
    <property type="molecule type" value="Genomic_DNA"/>
</dbReference>
<evidence type="ECO:0000256" key="2">
    <source>
        <dbReference type="ARBA" id="ARBA00023015"/>
    </source>
</evidence>